<sequence>MHGGVKFYTGRAVDARRYVEADSFGADDYYLGEGSGVADRYVVSGRLVGRAPAMGAETYERWVGGFDVKTGEAKGRPRKEGVKFVEVTVNGPKSWSLAAALHPDVSLEYDTAQRRAAEQILSWVGEHATTRVGPMGRQVQVPVEELEAAVVTHRTSRAGDPHWHLHLQVNARVWAAGKWRGLHTVGFRESIAAINGIGHAAVMTDPGFRTALAAHGYHLDPGSGEIVELEAYGEAFSARSKQIGHNIDRYETQWRREHPGEEPGPRLRQAWDRRAWADERPDKVMPTSGKALEEHWCDELTELGFRAPRRAVELLTPRSGMLDRDELAIEALCRLGARRSAWSRADSRGEAEQLIGESGLVVTAGFRTELAEDLTARIVAASVPLLGREDVPVDVRALTSPRVVAVERHLVRRFTGRAEGAGKPVDLRRARRTIAGLGRDQTAAVACLAGGDQLVVVEGAAGAGKTAALVAARRIQELQRRRMLVVSPTLKGAKVAAGQVGTPAYSVAWLLRQHGFRWDDQGHWHRVETTPHRAAWLRRGDLLVVDEAGMLDQDSAVALVQIADVTGARLALVGDRHQLPAVGRGGVLDLACRYAKDSLVDLDSVRRFADPEYAELSLRMRAGQRPDAVFDRLLARGEIVVHASEVEQIAALADIAADTEEGVAVVADTRDQVARINALAHRERAAAYGPLGRFGTRSGERIEVGDRVATRRNDPDADVANRETWTVCKADRKGVVLRGQVDGRAVGRRVSWDYAREHLELAYATTTYGVQGETVSVAHVAVGTHTSASSAYVGMTRGRDRNVAHMVAESVEEARSQWVQVFSRDRADLGPAHAAQRAAEDIERYGPRARQRASAGLYGSRGAARRPVEMPGLDQPASTSGSMRGPTVGM</sequence>
<feature type="region of interest" description="Disordered" evidence="1">
    <location>
        <begin position="844"/>
        <end position="890"/>
    </location>
</feature>
<evidence type="ECO:0000313" key="3">
    <source>
        <dbReference type="EMBL" id="NYI78206.1"/>
    </source>
</evidence>
<dbReference type="EMBL" id="JACBZR010000001">
    <property type="protein sequence ID" value="NYI78206.1"/>
    <property type="molecule type" value="Genomic_DNA"/>
</dbReference>
<evidence type="ECO:0000259" key="2">
    <source>
        <dbReference type="Pfam" id="PF08751"/>
    </source>
</evidence>
<evidence type="ECO:0000256" key="1">
    <source>
        <dbReference type="SAM" id="MobiDB-lite"/>
    </source>
</evidence>
<keyword evidence="4" id="KW-1185">Reference proteome</keyword>
<evidence type="ECO:0000313" key="4">
    <source>
        <dbReference type="Proteomes" id="UP000564496"/>
    </source>
</evidence>
<dbReference type="InterPro" id="IPR027417">
    <property type="entry name" value="P-loop_NTPase"/>
</dbReference>
<organism evidence="3 4">
    <name type="scientific">Nocardioides panzhihuensis</name>
    <dbReference type="NCBI Taxonomy" id="860243"/>
    <lineage>
        <taxon>Bacteria</taxon>
        <taxon>Bacillati</taxon>
        <taxon>Actinomycetota</taxon>
        <taxon>Actinomycetes</taxon>
        <taxon>Propionibacteriales</taxon>
        <taxon>Nocardioidaceae</taxon>
        <taxon>Nocardioides</taxon>
    </lineage>
</organism>
<gene>
    <name evidence="3" type="ORF">BJ988_002854</name>
</gene>
<dbReference type="SUPFAM" id="SSF55464">
    <property type="entry name" value="Origin of replication-binding domain, RBD-like"/>
    <property type="match status" value="1"/>
</dbReference>
<dbReference type="Pfam" id="PF08751">
    <property type="entry name" value="TrwC"/>
    <property type="match status" value="1"/>
</dbReference>
<dbReference type="Gene3D" id="2.30.30.940">
    <property type="match status" value="1"/>
</dbReference>
<dbReference type="SUPFAM" id="SSF52540">
    <property type="entry name" value="P-loop containing nucleoside triphosphate hydrolases"/>
    <property type="match status" value="2"/>
</dbReference>
<dbReference type="Gene3D" id="3.40.50.300">
    <property type="entry name" value="P-loop containing nucleotide triphosphate hydrolases"/>
    <property type="match status" value="2"/>
</dbReference>
<comment type="caution">
    <text evidence="3">The sequence shown here is derived from an EMBL/GenBank/DDBJ whole genome shotgun (WGS) entry which is preliminary data.</text>
</comment>
<accession>A0A7Z0DM75</accession>
<dbReference type="AlphaFoldDB" id="A0A7Z0DM75"/>
<dbReference type="InterPro" id="IPR014862">
    <property type="entry name" value="TrwC"/>
</dbReference>
<dbReference type="Pfam" id="PF13604">
    <property type="entry name" value="AAA_30"/>
    <property type="match status" value="1"/>
</dbReference>
<dbReference type="NCBIfam" id="NF041492">
    <property type="entry name" value="MobF"/>
    <property type="match status" value="1"/>
</dbReference>
<protein>
    <submittedName>
        <fullName evidence="3">Conjugative relaxase-like TrwC/TraI family protein</fullName>
    </submittedName>
</protein>
<reference evidence="3 4" key="1">
    <citation type="submission" date="2020-07" db="EMBL/GenBank/DDBJ databases">
        <title>Sequencing the genomes of 1000 actinobacteria strains.</title>
        <authorList>
            <person name="Klenk H.-P."/>
        </authorList>
    </citation>
    <scope>NUCLEOTIDE SEQUENCE [LARGE SCALE GENOMIC DNA]</scope>
    <source>
        <strain evidence="3 4">DSM 26487</strain>
    </source>
</reference>
<dbReference type="Proteomes" id="UP000564496">
    <property type="component" value="Unassembled WGS sequence"/>
</dbReference>
<feature type="domain" description="TrwC relaxase" evidence="2">
    <location>
        <begin position="14"/>
        <end position="302"/>
    </location>
</feature>
<name>A0A7Z0DM75_9ACTN</name>
<proteinExistence type="predicted"/>
<dbReference type="RefSeq" id="WP_040755192.1">
    <property type="nucleotide sequence ID" value="NZ_JACBZR010000001.1"/>
</dbReference>